<dbReference type="EMBL" id="CM042888">
    <property type="protein sequence ID" value="KAI4326627.1"/>
    <property type="molecule type" value="Genomic_DNA"/>
</dbReference>
<comment type="caution">
    <text evidence="1">The sequence shown here is derived from an EMBL/GenBank/DDBJ whole genome shotgun (WGS) entry which is preliminary data.</text>
</comment>
<keyword evidence="2" id="KW-1185">Reference proteome</keyword>
<evidence type="ECO:0000313" key="2">
    <source>
        <dbReference type="Proteomes" id="UP001057402"/>
    </source>
</evidence>
<gene>
    <name evidence="1" type="ORF">MLD38_031919</name>
</gene>
<name>A0ACB9MSJ9_9MYRT</name>
<organism evidence="1 2">
    <name type="scientific">Melastoma candidum</name>
    <dbReference type="NCBI Taxonomy" id="119954"/>
    <lineage>
        <taxon>Eukaryota</taxon>
        <taxon>Viridiplantae</taxon>
        <taxon>Streptophyta</taxon>
        <taxon>Embryophyta</taxon>
        <taxon>Tracheophyta</taxon>
        <taxon>Spermatophyta</taxon>
        <taxon>Magnoliopsida</taxon>
        <taxon>eudicotyledons</taxon>
        <taxon>Gunneridae</taxon>
        <taxon>Pentapetalae</taxon>
        <taxon>rosids</taxon>
        <taxon>malvids</taxon>
        <taxon>Myrtales</taxon>
        <taxon>Melastomataceae</taxon>
        <taxon>Melastomatoideae</taxon>
        <taxon>Melastomateae</taxon>
        <taxon>Melastoma</taxon>
    </lineage>
</organism>
<proteinExistence type="predicted"/>
<protein>
    <submittedName>
        <fullName evidence="1">Uncharacterized protein</fullName>
    </submittedName>
</protein>
<evidence type="ECO:0000313" key="1">
    <source>
        <dbReference type="EMBL" id="KAI4326627.1"/>
    </source>
</evidence>
<sequence>MELGGVLHEFTSDDTSHPRNSEIYGSLNEIGSQLRIAGYVPIISSELHNLTVEDKGYRLSYHGEKLAIAFGILVTPPGTTLRLANNLRICVDCHEFAKFVSSVYDRMVIIRDRSRFHHVRRGHCSCNDYW</sequence>
<dbReference type="Proteomes" id="UP001057402">
    <property type="component" value="Chromosome 9"/>
</dbReference>
<accession>A0ACB9MSJ9</accession>
<reference evidence="2" key="1">
    <citation type="journal article" date="2023" name="Front. Plant Sci.">
        <title>Chromosomal-level genome assembly of Melastoma candidum provides insights into trichome evolution.</title>
        <authorList>
            <person name="Zhong Y."/>
            <person name="Wu W."/>
            <person name="Sun C."/>
            <person name="Zou P."/>
            <person name="Liu Y."/>
            <person name="Dai S."/>
            <person name="Zhou R."/>
        </authorList>
    </citation>
    <scope>NUCLEOTIDE SEQUENCE [LARGE SCALE GENOMIC DNA]</scope>
</reference>